<name>A0AA90YW08_9RHOB</name>
<protein>
    <submittedName>
        <fullName evidence="1">Uncharacterized protein</fullName>
    </submittedName>
</protein>
<organism evidence="1 2">
    <name type="scientific">Ruegeria atlantica</name>
    <dbReference type="NCBI Taxonomy" id="81569"/>
    <lineage>
        <taxon>Bacteria</taxon>
        <taxon>Pseudomonadati</taxon>
        <taxon>Pseudomonadota</taxon>
        <taxon>Alphaproteobacteria</taxon>
        <taxon>Rhodobacterales</taxon>
        <taxon>Roseobacteraceae</taxon>
        <taxon>Ruegeria</taxon>
    </lineage>
</organism>
<accession>A0AA90YW08</accession>
<dbReference type="AlphaFoldDB" id="A0AA90YW08"/>
<reference evidence="1" key="1">
    <citation type="submission" date="2019-12" db="EMBL/GenBank/DDBJ databases">
        <title>Ruegeria JWLKs population differentiation of coral mucus and skeleton niches.</title>
        <authorList>
            <person name="Luo D."/>
        </authorList>
    </citation>
    <scope>NUCLEOTIDE SEQUENCE</scope>
    <source>
        <strain evidence="1">HKCCD6181</strain>
    </source>
</reference>
<gene>
    <name evidence="1" type="ORF">GS634_12240</name>
</gene>
<dbReference type="RefSeq" id="WP_171330305.1">
    <property type="nucleotide sequence ID" value="NZ_WVRA01000003.1"/>
</dbReference>
<evidence type="ECO:0000313" key="1">
    <source>
        <dbReference type="EMBL" id="NOE18890.1"/>
    </source>
</evidence>
<comment type="caution">
    <text evidence="1">The sequence shown here is derived from an EMBL/GenBank/DDBJ whole genome shotgun (WGS) entry which is preliminary data.</text>
</comment>
<proteinExistence type="predicted"/>
<sequence>MNTETPEILVRNALWVTAWRDLSPDTEPAEYRVTDESGETRNIWVSKNKRRMLDSLIDSPVHCASPCRLSHLVMGLRDEQGLNIETVWFDNDPKAGRSRFGVYNLLDSVTRIGGQEVAA</sequence>
<dbReference type="EMBL" id="WVRA01000003">
    <property type="protein sequence ID" value="NOE18890.1"/>
    <property type="molecule type" value="Genomic_DNA"/>
</dbReference>
<evidence type="ECO:0000313" key="2">
    <source>
        <dbReference type="Proteomes" id="UP000597886"/>
    </source>
</evidence>
<dbReference type="Proteomes" id="UP000597886">
    <property type="component" value="Unassembled WGS sequence"/>
</dbReference>